<reference evidence="2" key="1">
    <citation type="submission" date="2022-01" db="UniProtKB">
        <authorList>
            <consortium name="EnsemblMetazoa"/>
        </authorList>
    </citation>
    <scope>IDENTIFICATION</scope>
</reference>
<dbReference type="PANTHER" id="PTHR37970">
    <property type="entry name" value="PROTEIN CBG08587"/>
    <property type="match status" value="1"/>
</dbReference>
<protein>
    <submittedName>
        <fullName evidence="2">Uncharacterized protein</fullName>
    </submittedName>
</protein>
<dbReference type="KEGG" id="clec:106661955"/>
<feature type="compositionally biased region" description="Basic and acidic residues" evidence="1">
    <location>
        <begin position="343"/>
        <end position="358"/>
    </location>
</feature>
<feature type="region of interest" description="Disordered" evidence="1">
    <location>
        <begin position="99"/>
        <end position="118"/>
    </location>
</feature>
<dbReference type="RefSeq" id="XP_014241219.1">
    <property type="nucleotide sequence ID" value="XM_014385733.2"/>
</dbReference>
<feature type="compositionally biased region" description="Polar residues" evidence="1">
    <location>
        <begin position="411"/>
        <end position="420"/>
    </location>
</feature>
<evidence type="ECO:0000313" key="3">
    <source>
        <dbReference type="Proteomes" id="UP000494040"/>
    </source>
</evidence>
<dbReference type="GeneID" id="106661955"/>
<proteinExistence type="predicted"/>
<accession>A0A8I6R8H6</accession>
<feature type="compositionally biased region" description="Polar residues" evidence="1">
    <location>
        <begin position="533"/>
        <end position="547"/>
    </location>
</feature>
<evidence type="ECO:0000256" key="1">
    <source>
        <dbReference type="SAM" id="MobiDB-lite"/>
    </source>
</evidence>
<sequence>MPTGVCLRFKQNAWKKEFCSNCYRLREEHKKNEDVKKFRFHLPLKEASQGILNVGSTRKAQKVRKTVRFTKEESEVIGYGGLETVTDDDDDDDDFDNLDIENFEPGRKDSTESDLPGDDEKALEKLTKINTNFNSNLDNLSTKKSPQKFNTLPKDKTLRPIVPSITYSFITNENNFVNNIEVEENAQTQSLPVTEKASPEESKLKCDINNPKLDSDTKIKTIIINGKKEEKVNPERKAQITRGSVITKSHEEAKKKLCIQNIKKGEKRNSLLENEIDEGQEGNNIEVVKCQTVEEKNVKNVQDSPSPKPVLEDLSTSVAENHKMTLEPVTHIGCEILPETREMAGEPDGKADSDEIEKVTPPPRSSFLHRENTPSSPPKKKIPLPDLRVKTDNALTPPPPAQPPKLKVPDSPQSLNSTPASLPYPCSDIPSQPLETNNPILQEVKCKRLAPKPPVNVTPEPHPRRRNSLEVITPTLSEKKKTRVRQTLKKLWWFANKEEESPKYENFYIPTHRPRPQIIHPLDLNKTGVQVLPPQSTVPNGLQNGTARSPGRPNKPPPPPRNESLNLLERLRPAQNSENVYQNIGDGGTTGSAPVKPQRSGSLRSRTKQIEGEDNIYEQIEVDRSVKKQSYSDPNIDIYYPYVAFKRDEDKAQYERGVVHSTLEGNYSAVVIANLEALTNMLHQVNNKINEVPKFVKDCDNLLWKSFDLEDKPVVTIGQFSFFEAKLNLDLVTLGVTREDLSLPDVLRPATVFKDVVPTELLQNDSDKKSTITVLQRLLRIHNALDYFEKLDKSPEGIREGVLVLLKILNFINTGKDTLCMENFLVFSAEDEPTPTPCYLPSENESMPSKEAVLSLVSRFLKDLPLENVLTKCSVSEMEQVLQVWLWGPTKVLSNFTLQHWLDLERAKFLQAVVCSNPSTLQKEHLKFLVQTSTPFISKALNILHKN</sequence>
<dbReference type="OrthoDB" id="6381867at2759"/>
<dbReference type="PANTHER" id="PTHR37970:SF1">
    <property type="entry name" value="SERINE-RICH ADHESIN FOR PLATELETS"/>
    <property type="match status" value="1"/>
</dbReference>
<feature type="region of interest" description="Disordered" evidence="1">
    <location>
        <begin position="529"/>
        <end position="565"/>
    </location>
</feature>
<feature type="region of interest" description="Disordered" evidence="1">
    <location>
        <begin position="343"/>
        <end position="420"/>
    </location>
</feature>
<dbReference type="Proteomes" id="UP000494040">
    <property type="component" value="Unassembled WGS sequence"/>
</dbReference>
<organism evidence="2 3">
    <name type="scientific">Cimex lectularius</name>
    <name type="common">Bed bug</name>
    <name type="synonym">Acanthia lectularia</name>
    <dbReference type="NCBI Taxonomy" id="79782"/>
    <lineage>
        <taxon>Eukaryota</taxon>
        <taxon>Metazoa</taxon>
        <taxon>Ecdysozoa</taxon>
        <taxon>Arthropoda</taxon>
        <taxon>Hexapoda</taxon>
        <taxon>Insecta</taxon>
        <taxon>Pterygota</taxon>
        <taxon>Neoptera</taxon>
        <taxon>Paraneoptera</taxon>
        <taxon>Hemiptera</taxon>
        <taxon>Heteroptera</taxon>
        <taxon>Panheteroptera</taxon>
        <taxon>Cimicomorpha</taxon>
        <taxon>Cimicidae</taxon>
        <taxon>Cimex</taxon>
    </lineage>
</organism>
<evidence type="ECO:0000313" key="2">
    <source>
        <dbReference type="EnsemblMetazoa" id="XP_014241219.1"/>
    </source>
</evidence>
<dbReference type="AlphaFoldDB" id="A0A8I6R8H6"/>
<feature type="region of interest" description="Disordered" evidence="1">
    <location>
        <begin position="579"/>
        <end position="612"/>
    </location>
</feature>
<name>A0A8I6R8H6_CIMLE</name>
<dbReference type="OMA" id="WIQNGRT"/>
<keyword evidence="3" id="KW-1185">Reference proteome</keyword>
<dbReference type="EnsemblMetazoa" id="XM_014385733.2">
    <property type="protein sequence ID" value="XP_014241219.1"/>
    <property type="gene ID" value="LOC106661955"/>
</dbReference>